<dbReference type="Proteomes" id="UP000265515">
    <property type="component" value="Unassembled WGS sequence"/>
</dbReference>
<proteinExistence type="predicted"/>
<feature type="compositionally biased region" description="Gly residues" evidence="1">
    <location>
        <begin position="30"/>
        <end position="39"/>
    </location>
</feature>
<evidence type="ECO:0000256" key="1">
    <source>
        <dbReference type="SAM" id="MobiDB-lite"/>
    </source>
</evidence>
<dbReference type="EMBL" id="BFEA01000044">
    <property type="protein sequence ID" value="GBG63936.1"/>
    <property type="molecule type" value="Genomic_DNA"/>
</dbReference>
<sequence length="1083" mass="117570">MWELACRRMQDILDREGADGGGEDDEMGTGAEGEGPTEGGEGEDAQVQGPHETSAEYAQQPRGMKPALPQYKRIVGSGIQEERAYIADKLRDIREQMQHTAATILTDGRKSLNSEPIVNFLAAGQSSAFLFTTVRREGVDAEMSDVVLQRWKKVFEKFDAKNINAIYTDSASVYVAAGRALCNDPDPDICRIPWLPCFVHCYNLMLSDMVKDKTWAIELLTRERAVVRFIRSHGSALPLFRIYSVKADCDTRVDRVGGSAAAGEGTAGRARCGRELLYPCQTRFASMHIMMERLLGRRVALETMMLEGEWTRLPWERKLLGQDGWVRTQVRCGLFWEEMDDLIDVFILVVQLLRRLDQGGLVISCIFWWVTQLAEEIRKLESTRPRLVGMLQECYARACHLLQPAHAAAYLLNPKRRNFVYFQSSDCTDQQKKVAQMTLEYIYTQTRFDRRGERYMLVRQRSHIELYGKEIEYDPPTDPQAADEMEAEAWMDPEDLEQGGSDTPDAGRKQTQVVRSSSEDDGGDDGGDDGDVADDEDSGDEREGDGQHLRDGGEHGFGSGDGGGPFEDGAGGTSFVTPGPGAVGAGVLAAGRDLVWRYRRDRFPLAFSGTTSTLDVYPLQMPARWEAATTSRETEEGRNGDDVMPVSPVRDVARRLDMNPKDVLEEEHLRRMVSGCATTQRLLLEQDTTRAREMGCTVEEVTAARLAAGCTHDGSANVVDGGGFCTEEHVVDRAYGDKKDVGVGLDTGGLLGCDGTKVEGQVDRALVGVAAMKDVVADHPQDGHVAVDDVVAHRNEEERQVDPEDVVAATVEAHAPTMSPRERHTAGIDPVMGRSRHLSKRLWKAVPPSSFVPVSPPVPSGVSGDIGRSMEMADLFEQLTGQRVIELGGVSWGAGSVAAGTRPTCAGALSGRGGESGGSVVGGECGPTVIGGRLGLSGGSVGEGEGAAAAATAGGRRHVQGSPSPPSKAKGKSVSWSGINRVTRKLKDAMPGVTRERRNRGGRLTEMLADAAGWVRKGDRLEHPGAGSFVCCCATGRQDGCTTVTTAHSRCGTTRWSATSERVTFHTCFAGWPTPPRIASGCP</sequence>
<feature type="region of interest" description="Disordered" evidence="1">
    <location>
        <begin position="13"/>
        <end position="68"/>
    </location>
</feature>
<dbReference type="PANTHER" id="PTHR32166:SF123">
    <property type="entry name" value="BED-TYPE DOMAIN-CONTAINING PROTEIN"/>
    <property type="match status" value="1"/>
</dbReference>
<gene>
    <name evidence="3" type="ORF">CBR_g39940</name>
</gene>
<organism evidence="3 4">
    <name type="scientific">Chara braunii</name>
    <name type="common">Braun's stonewort</name>
    <dbReference type="NCBI Taxonomy" id="69332"/>
    <lineage>
        <taxon>Eukaryota</taxon>
        <taxon>Viridiplantae</taxon>
        <taxon>Streptophyta</taxon>
        <taxon>Charophyceae</taxon>
        <taxon>Charales</taxon>
        <taxon>Characeae</taxon>
        <taxon>Chara</taxon>
    </lineage>
</organism>
<dbReference type="InterPro" id="IPR012337">
    <property type="entry name" value="RNaseH-like_sf"/>
</dbReference>
<dbReference type="SUPFAM" id="SSF53098">
    <property type="entry name" value="Ribonuclease H-like"/>
    <property type="match status" value="1"/>
</dbReference>
<feature type="region of interest" description="Disordered" evidence="1">
    <location>
        <begin position="494"/>
        <end position="577"/>
    </location>
</feature>
<feature type="region of interest" description="Disordered" evidence="1">
    <location>
        <begin position="943"/>
        <end position="975"/>
    </location>
</feature>
<keyword evidence="4" id="KW-1185">Reference proteome</keyword>
<comment type="caution">
    <text evidence="3">The sequence shown here is derived from an EMBL/GenBank/DDBJ whole genome shotgun (WGS) entry which is preliminary data.</text>
</comment>
<dbReference type="InterPro" id="IPR007021">
    <property type="entry name" value="DUF659"/>
</dbReference>
<dbReference type="PANTHER" id="PTHR32166">
    <property type="entry name" value="OSJNBA0013A04.12 PROTEIN"/>
    <property type="match status" value="1"/>
</dbReference>
<feature type="compositionally biased region" description="Gly residues" evidence="1">
    <location>
        <begin position="555"/>
        <end position="572"/>
    </location>
</feature>
<feature type="compositionally biased region" description="Basic and acidic residues" evidence="1">
    <location>
        <begin position="544"/>
        <end position="554"/>
    </location>
</feature>
<dbReference type="Pfam" id="PF04937">
    <property type="entry name" value="DUF659"/>
    <property type="match status" value="1"/>
</dbReference>
<evidence type="ECO:0000259" key="2">
    <source>
        <dbReference type="Pfam" id="PF04937"/>
    </source>
</evidence>
<name>A0A388K1L7_CHABU</name>
<evidence type="ECO:0000313" key="3">
    <source>
        <dbReference type="EMBL" id="GBG63936.1"/>
    </source>
</evidence>
<feature type="domain" description="DUF659" evidence="2">
    <location>
        <begin position="69"/>
        <end position="211"/>
    </location>
</feature>
<evidence type="ECO:0000313" key="4">
    <source>
        <dbReference type="Proteomes" id="UP000265515"/>
    </source>
</evidence>
<accession>A0A388K1L7</accession>
<dbReference type="AlphaFoldDB" id="A0A388K1L7"/>
<dbReference type="Gramene" id="GBG63936">
    <property type="protein sequence ID" value="GBG63936"/>
    <property type="gene ID" value="CBR_g39940"/>
</dbReference>
<feature type="compositionally biased region" description="Acidic residues" evidence="1">
    <location>
        <begin position="519"/>
        <end position="543"/>
    </location>
</feature>
<reference evidence="3 4" key="1">
    <citation type="journal article" date="2018" name="Cell">
        <title>The Chara Genome: Secondary Complexity and Implications for Plant Terrestrialization.</title>
        <authorList>
            <person name="Nishiyama T."/>
            <person name="Sakayama H."/>
            <person name="Vries J.D."/>
            <person name="Buschmann H."/>
            <person name="Saint-Marcoux D."/>
            <person name="Ullrich K.K."/>
            <person name="Haas F.B."/>
            <person name="Vanderstraeten L."/>
            <person name="Becker D."/>
            <person name="Lang D."/>
            <person name="Vosolsobe S."/>
            <person name="Rombauts S."/>
            <person name="Wilhelmsson P.K.I."/>
            <person name="Janitza P."/>
            <person name="Kern R."/>
            <person name="Heyl A."/>
            <person name="Rumpler F."/>
            <person name="Villalobos L.I.A.C."/>
            <person name="Clay J.M."/>
            <person name="Skokan R."/>
            <person name="Toyoda A."/>
            <person name="Suzuki Y."/>
            <person name="Kagoshima H."/>
            <person name="Schijlen E."/>
            <person name="Tajeshwar N."/>
            <person name="Catarino B."/>
            <person name="Hetherington A.J."/>
            <person name="Saltykova A."/>
            <person name="Bonnot C."/>
            <person name="Breuninger H."/>
            <person name="Symeonidi A."/>
            <person name="Radhakrishnan G.V."/>
            <person name="Van Nieuwerburgh F."/>
            <person name="Deforce D."/>
            <person name="Chang C."/>
            <person name="Karol K.G."/>
            <person name="Hedrich R."/>
            <person name="Ulvskov P."/>
            <person name="Glockner G."/>
            <person name="Delwiche C.F."/>
            <person name="Petrasek J."/>
            <person name="Van de Peer Y."/>
            <person name="Friml J."/>
            <person name="Beilby M."/>
            <person name="Dolan L."/>
            <person name="Kohara Y."/>
            <person name="Sugano S."/>
            <person name="Fujiyama A."/>
            <person name="Delaux P.-M."/>
            <person name="Quint M."/>
            <person name="TheiBen G."/>
            <person name="Hagemann M."/>
            <person name="Harholt J."/>
            <person name="Dunand C."/>
            <person name="Zachgo S."/>
            <person name="Langdale J."/>
            <person name="Maumus F."/>
            <person name="Straeten D.V.D."/>
            <person name="Gould S.B."/>
            <person name="Rensing S.A."/>
        </authorList>
    </citation>
    <scope>NUCLEOTIDE SEQUENCE [LARGE SCALE GENOMIC DNA]</scope>
    <source>
        <strain evidence="3 4">S276</strain>
    </source>
</reference>
<protein>
    <recommendedName>
        <fullName evidence="2">DUF659 domain-containing protein</fullName>
    </recommendedName>
</protein>